<keyword evidence="3" id="KW-1185">Reference proteome</keyword>
<feature type="compositionally biased region" description="Polar residues" evidence="1">
    <location>
        <begin position="1"/>
        <end position="21"/>
    </location>
</feature>
<reference evidence="2 3" key="1">
    <citation type="journal article" date="2019" name="Emerg. Microbes Infect.">
        <title>Comprehensive subspecies identification of 175 nontuberculous mycobacteria species based on 7547 genomic profiles.</title>
        <authorList>
            <person name="Matsumoto Y."/>
            <person name="Kinjo T."/>
            <person name="Motooka D."/>
            <person name="Nabeya D."/>
            <person name="Jung N."/>
            <person name="Uechi K."/>
            <person name="Horii T."/>
            <person name="Iida T."/>
            <person name="Fujita J."/>
            <person name="Nakamura S."/>
        </authorList>
    </citation>
    <scope>NUCLEOTIDE SEQUENCE [LARGE SCALE GENOMIC DNA]</scope>
    <source>
        <strain evidence="2 3">JCM 15296</strain>
    </source>
</reference>
<sequence length="60" mass="6582">MKKHLISSTLSRAVSASTGRTTWRPGHGPGYAAAYSYTGTWRTRPVEGSAYLEWIDVQPA</sequence>
<organism evidence="2 3">
    <name type="scientific">Mycolicibacterium aubagnense</name>
    <dbReference type="NCBI Taxonomy" id="319707"/>
    <lineage>
        <taxon>Bacteria</taxon>
        <taxon>Bacillati</taxon>
        <taxon>Actinomycetota</taxon>
        <taxon>Actinomycetes</taxon>
        <taxon>Mycobacteriales</taxon>
        <taxon>Mycobacteriaceae</taxon>
        <taxon>Mycolicibacterium</taxon>
    </lineage>
</organism>
<evidence type="ECO:0000256" key="1">
    <source>
        <dbReference type="SAM" id="MobiDB-lite"/>
    </source>
</evidence>
<protein>
    <submittedName>
        <fullName evidence="2">Uncharacterized protein</fullName>
    </submittedName>
</protein>
<gene>
    <name evidence="2" type="ORF">MAUB_34420</name>
</gene>
<evidence type="ECO:0000313" key="3">
    <source>
        <dbReference type="Proteomes" id="UP000465609"/>
    </source>
</evidence>
<dbReference type="RefSeq" id="WP_138228005.1">
    <property type="nucleotide sequence ID" value="NZ_AP022577.1"/>
</dbReference>
<proteinExistence type="predicted"/>
<accession>A0ABM7IFN9</accession>
<name>A0ABM7IFN9_9MYCO</name>
<evidence type="ECO:0000313" key="2">
    <source>
        <dbReference type="EMBL" id="BBX85569.1"/>
    </source>
</evidence>
<dbReference type="Proteomes" id="UP000465609">
    <property type="component" value="Chromosome"/>
</dbReference>
<dbReference type="EMBL" id="AP022577">
    <property type="protein sequence ID" value="BBX85569.1"/>
    <property type="molecule type" value="Genomic_DNA"/>
</dbReference>
<feature type="region of interest" description="Disordered" evidence="1">
    <location>
        <begin position="1"/>
        <end position="26"/>
    </location>
</feature>